<evidence type="ECO:0000256" key="3">
    <source>
        <dbReference type="PROSITE-ProRule" id="PRU00043"/>
    </source>
</evidence>
<dbReference type="PROSITE" id="PS50268">
    <property type="entry name" value="CADHERIN_2"/>
    <property type="match status" value="4"/>
</dbReference>
<keyword evidence="3" id="KW-0106">Calcium</keyword>
<evidence type="ECO:0000256" key="4">
    <source>
        <dbReference type="SAM" id="Phobius"/>
    </source>
</evidence>
<feature type="domain" description="Cadherin" evidence="5">
    <location>
        <begin position="687"/>
        <end position="794"/>
    </location>
</feature>
<name>A0A8B8EFL3_CRAVI</name>
<keyword evidence="6" id="KW-1185">Reference proteome</keyword>
<feature type="transmembrane region" description="Helical" evidence="4">
    <location>
        <begin position="795"/>
        <end position="819"/>
    </location>
</feature>
<protein>
    <submittedName>
        <fullName evidence="7">Protocadherin-23-like</fullName>
    </submittedName>
</protein>
<dbReference type="SMART" id="SM00112">
    <property type="entry name" value="CA"/>
    <property type="match status" value="4"/>
</dbReference>
<dbReference type="GeneID" id="111133868"/>
<dbReference type="OrthoDB" id="6134308at2759"/>
<evidence type="ECO:0000256" key="2">
    <source>
        <dbReference type="ARBA" id="ARBA00022989"/>
    </source>
</evidence>
<dbReference type="PANTHER" id="PTHR24026:SF126">
    <property type="entry name" value="PROTOCADHERIN FAT 4"/>
    <property type="match status" value="1"/>
</dbReference>
<sequence>MIYIDKNITLFQLLFCISCFFVYIEGGCNFGQTPSTKKDVIENCTSCQYIIPAYISTCCGSLQRVEFWSSNYGSIDFQVWDKTATNVYQLSHSFNYYVPEVDTTVTVYPGDDILIKTNDVIGWYANGDAIIPYSVTTEDKNIKLPGVPSFSVGSTYTLNTPYLTDRNYGIRFIVQDSKDPYFTNLPQTVTVLDTAALGTHLYTVSYTDNNAGDLPYLTIQKTGSSDFLLDTATGAVTVGSALTFGTHVVNVKVTDACGRSGQQKLSVNVVNMPPEILNLPSSVDVVESIEHETLLYNLTLRDQSGNDTITCSLSSTLPTGAPFLVKYISGTSNFGVFSLASPNFDYDNISSFEVVIDCTDSKDTVSESLFVYLIKNSEPVVHNLPGVITIPSSTAVGTIVYAVNSTDAEGDQLGYNLNYCTACPFTISQSGHIFLKTSIKDASKFSYNLYVAVSDKYGTVTDKLLTILVTGVNSVPVVSNLDQTVNVPETAAVGTVIFTAFVSDADGDALSYQYEYDPVDTMWKMSMDESTGMISLIESLDFETGVTSYKFSFTVNDGKTSAPKATLTINVQPRNEPPEFAHHVYHVSREEGPSGSTFANPGFVVNDPDAGDTWIYKIVSGDNFGRFDIDGNSGILQFMTDYVVDKPDLMPPSVTLVIAAVDSAGASGTTTLSVTISDANDKTPYFPNNQYYVTITYDVAVLTSVAYITALDDDYGPTYNQIRYSIQPTLNYQYFDIDGNSLLTTSKSLREFENSTKLYTLISAVDNGNRMSSVTVTVHVVQGTSNSFFDDPDTVAWFAALMSMLVILLGATIVGLYRYCKYGYVFSKKACCKSCKGKRIHSDKGGNYQRSDGMNRKDSRISIVEWSDDTDGSNMWMPSKFDSWNQRANARGLPPAVDM</sequence>
<dbReference type="Pfam" id="PF00028">
    <property type="entry name" value="Cadherin"/>
    <property type="match status" value="1"/>
</dbReference>
<dbReference type="CDD" id="cd11304">
    <property type="entry name" value="Cadherin_repeat"/>
    <property type="match status" value="4"/>
</dbReference>
<feature type="domain" description="Cadherin" evidence="5">
    <location>
        <begin position="388"/>
        <end position="478"/>
    </location>
</feature>
<evidence type="ECO:0000259" key="5">
    <source>
        <dbReference type="PROSITE" id="PS50268"/>
    </source>
</evidence>
<dbReference type="InterPro" id="IPR015919">
    <property type="entry name" value="Cadherin-like_sf"/>
</dbReference>
<dbReference type="KEGG" id="cvn:111133868"/>
<dbReference type="SUPFAM" id="SSF49313">
    <property type="entry name" value="Cadherin-like"/>
    <property type="match status" value="5"/>
</dbReference>
<dbReference type="PRINTS" id="PR00205">
    <property type="entry name" value="CADHERIN"/>
</dbReference>
<dbReference type="RefSeq" id="XP_022338283.1">
    <property type="nucleotide sequence ID" value="XM_022482575.1"/>
</dbReference>
<evidence type="ECO:0000313" key="7">
    <source>
        <dbReference type="RefSeq" id="XP_022338283.1"/>
    </source>
</evidence>
<evidence type="ECO:0000313" key="6">
    <source>
        <dbReference type="Proteomes" id="UP000694844"/>
    </source>
</evidence>
<keyword evidence="1 4" id="KW-0812">Transmembrane</keyword>
<feature type="domain" description="Cadherin" evidence="5">
    <location>
        <begin position="479"/>
        <end position="580"/>
    </location>
</feature>
<dbReference type="PANTHER" id="PTHR24026">
    <property type="entry name" value="FAT ATYPICAL CADHERIN-RELATED"/>
    <property type="match status" value="1"/>
</dbReference>
<gene>
    <name evidence="7" type="primary">LOC111133868</name>
</gene>
<dbReference type="Proteomes" id="UP000694844">
    <property type="component" value="Chromosome 5"/>
</dbReference>
<feature type="domain" description="Cadherin" evidence="5">
    <location>
        <begin position="590"/>
        <end position="686"/>
    </location>
</feature>
<keyword evidence="2 4" id="KW-1133">Transmembrane helix</keyword>
<accession>A0A8B8EFL3</accession>
<keyword evidence="4" id="KW-0472">Membrane</keyword>
<evidence type="ECO:0000256" key="1">
    <source>
        <dbReference type="ARBA" id="ARBA00022692"/>
    </source>
</evidence>
<dbReference type="InterPro" id="IPR002126">
    <property type="entry name" value="Cadherin-like_dom"/>
</dbReference>
<dbReference type="GO" id="GO:0005509">
    <property type="term" value="F:calcium ion binding"/>
    <property type="evidence" value="ECO:0007669"/>
    <property type="project" value="UniProtKB-UniRule"/>
</dbReference>
<dbReference type="GO" id="GO:0007156">
    <property type="term" value="P:homophilic cell adhesion via plasma membrane adhesion molecules"/>
    <property type="evidence" value="ECO:0007669"/>
    <property type="project" value="InterPro"/>
</dbReference>
<organism evidence="6 7">
    <name type="scientific">Crassostrea virginica</name>
    <name type="common">Eastern oyster</name>
    <dbReference type="NCBI Taxonomy" id="6565"/>
    <lineage>
        <taxon>Eukaryota</taxon>
        <taxon>Metazoa</taxon>
        <taxon>Spiralia</taxon>
        <taxon>Lophotrochozoa</taxon>
        <taxon>Mollusca</taxon>
        <taxon>Bivalvia</taxon>
        <taxon>Autobranchia</taxon>
        <taxon>Pteriomorphia</taxon>
        <taxon>Ostreida</taxon>
        <taxon>Ostreoidea</taxon>
        <taxon>Ostreidae</taxon>
        <taxon>Crassostrea</taxon>
    </lineage>
</organism>
<proteinExistence type="predicted"/>
<dbReference type="AlphaFoldDB" id="A0A8B8EFL3"/>
<dbReference type="Gene3D" id="2.60.40.60">
    <property type="entry name" value="Cadherins"/>
    <property type="match status" value="6"/>
</dbReference>
<dbReference type="GO" id="GO:0005886">
    <property type="term" value="C:plasma membrane"/>
    <property type="evidence" value="ECO:0007669"/>
    <property type="project" value="UniProtKB-SubCell"/>
</dbReference>
<reference evidence="7" key="1">
    <citation type="submission" date="2025-08" db="UniProtKB">
        <authorList>
            <consortium name="RefSeq"/>
        </authorList>
    </citation>
    <scope>IDENTIFICATION</scope>
    <source>
        <tissue evidence="7">Whole sample</tissue>
    </source>
</reference>